<name>A0A4R6PNY1_NOCIG</name>
<keyword evidence="5" id="KW-1185">Reference proteome</keyword>
<evidence type="ECO:0000313" key="4">
    <source>
        <dbReference type="EMBL" id="TDP39609.1"/>
    </source>
</evidence>
<comment type="subcellular location">
    <subcellularLocation>
        <location evidence="1">Membrane</location>
    </subcellularLocation>
</comment>
<evidence type="ECO:0000256" key="2">
    <source>
        <dbReference type="ARBA" id="ARBA00023136"/>
    </source>
</evidence>
<keyword evidence="2 3" id="KW-0472">Membrane</keyword>
<dbReference type="PANTHER" id="PTHR37042:SF4">
    <property type="entry name" value="OUTER MEMBRANE PROTEIN RV1973"/>
    <property type="match status" value="1"/>
</dbReference>
<gene>
    <name evidence="4" type="ORF">DFR75_102327</name>
</gene>
<accession>A0A4R6PNY1</accession>
<evidence type="ECO:0008006" key="6">
    <source>
        <dbReference type="Google" id="ProtNLM"/>
    </source>
</evidence>
<dbReference type="Proteomes" id="UP000295087">
    <property type="component" value="Unassembled WGS sequence"/>
</dbReference>
<feature type="transmembrane region" description="Helical" evidence="3">
    <location>
        <begin position="26"/>
        <end position="51"/>
    </location>
</feature>
<proteinExistence type="predicted"/>
<reference evidence="4 5" key="1">
    <citation type="submission" date="2019-03" db="EMBL/GenBank/DDBJ databases">
        <title>Genomic Encyclopedia of Type Strains, Phase IV (KMG-IV): sequencing the most valuable type-strain genomes for metagenomic binning, comparative biology and taxonomic classification.</title>
        <authorList>
            <person name="Goeker M."/>
        </authorList>
    </citation>
    <scope>NUCLEOTIDE SEQUENCE [LARGE SCALE GENOMIC DNA]</scope>
    <source>
        <strain evidence="4 5">DSM 44496</strain>
    </source>
</reference>
<keyword evidence="3" id="KW-1133">Transmembrane helix</keyword>
<protein>
    <recommendedName>
        <fullName evidence="6">Mce-associated membrane protein</fullName>
    </recommendedName>
</protein>
<organism evidence="4 5">
    <name type="scientific">Nocardia ignorata</name>
    <dbReference type="NCBI Taxonomy" id="145285"/>
    <lineage>
        <taxon>Bacteria</taxon>
        <taxon>Bacillati</taxon>
        <taxon>Actinomycetota</taxon>
        <taxon>Actinomycetes</taxon>
        <taxon>Mycobacteriales</taxon>
        <taxon>Nocardiaceae</taxon>
        <taxon>Nocardia</taxon>
    </lineage>
</organism>
<evidence type="ECO:0000313" key="5">
    <source>
        <dbReference type="Proteomes" id="UP000295087"/>
    </source>
</evidence>
<comment type="caution">
    <text evidence="4">The sequence shown here is derived from an EMBL/GenBank/DDBJ whole genome shotgun (WGS) entry which is preliminary data.</text>
</comment>
<dbReference type="GO" id="GO:0016020">
    <property type="term" value="C:membrane"/>
    <property type="evidence" value="ECO:0007669"/>
    <property type="project" value="UniProtKB-SubCell"/>
</dbReference>
<sequence length="190" mass="19716">MIETGSGTHNVAPTGPVRPPGGSPGVGWIVVGLLVLVAALIGGSAGAVAMFREPAAPVALPGEPAVLPQEEARLAACAITRMMVTYHHSDLDGYFEQMRAGSTGEFHDQFVEGAAGLRAAMETAQVSSTVEGEPECLSRSGAGTEYVVVAIVGQRLTNGTAPDGRSQRTTFALTMRKVDDRWLAAAIDKV</sequence>
<dbReference type="RefSeq" id="WP_067492441.1">
    <property type="nucleotide sequence ID" value="NZ_SNXK01000002.1"/>
</dbReference>
<evidence type="ECO:0000256" key="3">
    <source>
        <dbReference type="SAM" id="Phobius"/>
    </source>
</evidence>
<dbReference type="EMBL" id="SNXK01000002">
    <property type="protein sequence ID" value="TDP39609.1"/>
    <property type="molecule type" value="Genomic_DNA"/>
</dbReference>
<dbReference type="AlphaFoldDB" id="A0A4R6PNY1"/>
<evidence type="ECO:0000256" key="1">
    <source>
        <dbReference type="ARBA" id="ARBA00004370"/>
    </source>
</evidence>
<keyword evidence="3" id="KW-0812">Transmembrane</keyword>
<dbReference type="PANTHER" id="PTHR37042">
    <property type="entry name" value="OUTER MEMBRANE PROTEIN RV1973"/>
    <property type="match status" value="1"/>
</dbReference>